<dbReference type="SUPFAM" id="SSF143422">
    <property type="entry name" value="Transposase IS200-like"/>
    <property type="match status" value="1"/>
</dbReference>
<reference evidence="2 3" key="1">
    <citation type="submission" date="2021-01" db="EMBL/GenBank/DDBJ databases">
        <title>Genomic Encyclopedia of Type Strains, Phase IV (KMG-IV): sequencing the most valuable type-strain genomes for metagenomic binning, comparative biology and taxonomic classification.</title>
        <authorList>
            <person name="Goeker M."/>
        </authorList>
    </citation>
    <scope>NUCLEOTIDE SEQUENCE [LARGE SCALE GENOMIC DNA]</scope>
    <source>
        <strain evidence="2 3">DSM 25890</strain>
    </source>
</reference>
<dbReference type="InterPro" id="IPR002686">
    <property type="entry name" value="Transposase_17"/>
</dbReference>
<comment type="caution">
    <text evidence="2">The sequence shown here is derived from an EMBL/GenBank/DDBJ whole genome shotgun (WGS) entry which is preliminary data.</text>
</comment>
<evidence type="ECO:0000259" key="1">
    <source>
        <dbReference type="SMART" id="SM01321"/>
    </source>
</evidence>
<sequence length="250" mass="29862">MPRKPREKSKTGIYHIILRGINRQNIFEDDEDKLELLDTIKHFKEKSGYDVYGYCLMSNHIHLLLKETEESISNIIKRVCGRYVYWYNNKYERVGHLFQERFKSEVVEDQQYLLINLRYIHQNPVKAGLTNDLSNFYWSSYREYMRERQLIDVKPILGLFSHEEAKALNMFKEYTNQSNHDKCLDLQEKIQVADQDIISYLSELEISCISQFQQLEKNKRNEILKKLKNLEGVTTRQLSSRQGDRLTVPK</sequence>
<evidence type="ECO:0000313" key="3">
    <source>
        <dbReference type="Proteomes" id="UP001314796"/>
    </source>
</evidence>
<protein>
    <submittedName>
        <fullName evidence="2">REP element-mobilizing transposase RayT</fullName>
    </submittedName>
</protein>
<organism evidence="2 3">
    <name type="scientific">Alkaliphilus hydrothermalis</name>
    <dbReference type="NCBI Taxonomy" id="1482730"/>
    <lineage>
        <taxon>Bacteria</taxon>
        <taxon>Bacillati</taxon>
        <taxon>Bacillota</taxon>
        <taxon>Clostridia</taxon>
        <taxon>Peptostreptococcales</taxon>
        <taxon>Natronincolaceae</taxon>
        <taxon>Alkaliphilus</taxon>
    </lineage>
</organism>
<dbReference type="PANTHER" id="PTHR34322:SF2">
    <property type="entry name" value="TRANSPOSASE IS200-LIKE DOMAIN-CONTAINING PROTEIN"/>
    <property type="match status" value="1"/>
</dbReference>
<proteinExistence type="predicted"/>
<gene>
    <name evidence="2" type="ORF">JOC73_001602</name>
</gene>
<keyword evidence="3" id="KW-1185">Reference proteome</keyword>
<dbReference type="Proteomes" id="UP001314796">
    <property type="component" value="Unassembled WGS sequence"/>
</dbReference>
<dbReference type="PANTHER" id="PTHR34322">
    <property type="entry name" value="TRANSPOSASE, Y1_TNP DOMAIN-CONTAINING"/>
    <property type="match status" value="1"/>
</dbReference>
<feature type="domain" description="Transposase IS200-like" evidence="1">
    <location>
        <begin position="9"/>
        <end position="123"/>
    </location>
</feature>
<dbReference type="Pfam" id="PF01797">
    <property type="entry name" value="Y1_Tnp"/>
    <property type="match status" value="1"/>
</dbReference>
<dbReference type="InterPro" id="IPR036515">
    <property type="entry name" value="Transposase_17_sf"/>
</dbReference>
<dbReference type="EMBL" id="JAFBEE010000009">
    <property type="protein sequence ID" value="MBM7615040.1"/>
    <property type="molecule type" value="Genomic_DNA"/>
</dbReference>
<dbReference type="Gene3D" id="3.30.70.1290">
    <property type="entry name" value="Transposase IS200-like"/>
    <property type="match status" value="1"/>
</dbReference>
<evidence type="ECO:0000313" key="2">
    <source>
        <dbReference type="EMBL" id="MBM7615040.1"/>
    </source>
</evidence>
<dbReference type="RefSeq" id="WP_204401821.1">
    <property type="nucleotide sequence ID" value="NZ_JAFBEE010000009.1"/>
</dbReference>
<dbReference type="SMART" id="SM01321">
    <property type="entry name" value="Y1_Tnp"/>
    <property type="match status" value="1"/>
</dbReference>
<accession>A0ABS2NQ26</accession>
<name>A0ABS2NQ26_9FIRM</name>